<dbReference type="InterPro" id="IPR041033">
    <property type="entry name" value="SpaA_PFL_dom_1"/>
</dbReference>
<feature type="domain" description="VWFA" evidence="3">
    <location>
        <begin position="441"/>
        <end position="727"/>
    </location>
</feature>
<keyword evidence="2" id="KW-1133">Transmembrane helix</keyword>
<dbReference type="InterPro" id="IPR036465">
    <property type="entry name" value="vWFA_dom_sf"/>
</dbReference>
<dbReference type="PROSITE" id="PS50234">
    <property type="entry name" value="VWFA"/>
    <property type="match status" value="1"/>
</dbReference>
<sequence length="1042" mass="117896">MYSRLKRELVIVINRKKKYKLIRLMVTVGLIFSQLVLPIRRLGLQMISTQTKVIPQEIVTQTETQGTQVVATKQKLESENSSLKVALKRESGFEHNATIDASLDTESQGDNSQRSVTQAIVTMALELRKQGLSIVDTKIVRIQSSTNQRNDITTTLTFKNGLSLEGASTEANDPNVRVGIVNPNDTVQTITPTIKQEADGKVKNLVFTGRLGKQVIIVSTTRLKEEQTISLDSYGELVIDGAVGLSQKDRPPYSKPITVNILKPRLSSIESSLDSKDFEIVKTIDNLYTWDDQFYLLDFISKQYEVLKTDYQSAKDSTSQTRDILFGEYTVEPLVINKGHNNTINIYIRSTRPLGLKPIGAAPALIQPRSFRSLTPRSTRMKRSAPVEKFEGELEHHKRIDYLGDNQNNPDTTIDDKEDEHDTSDIYRLYLDMTGKKQPLDILVVVDRSGSMQDGIGSIEKYKYWKYKYDEYYHIWRNAGTIYFDNYLGPRYQPDTYTYYDYQSKESVPFGIKRDQAVKDALIGSTGLLQKFLDINPQNQLAVVGFQGSVAYRYYDEKPERTPWNTIMYQPSKSTSKDADVLKDWETSSNLSRDSLSYEDRNGTNYHAALLKADEKLQKVANNGHRKIMVFISDGVPTFYFGADNYRSGNGTVSDSNIINSQKGSKLAIDEFKNKYPNLSIYSLGVSKDINSDTSSSSPVVLKYLSGDDYYSGITDTEQLEKTANKIVEDSKISNLTISDTLSQYVNVYDEQPDILVTRKSKKTGAIEIVYKDNRVTEMGRDIIEGVSFTSEKSGNSTGKVTLKFKPDYKIDDEYTYTLSFNVKASDKAYEKYKDEKGKYTVEGDVDTDYNGNQTSSGKGGLPSNSDASVNYMADGREQKLPYKHPVIQVKTVPIMFTKVDADNSQKKLEGVAFELRKADKKTVWEKGITNSTGQLEFNYLQKGKTYYLYETKARIGYTLPENPWEVKVDSKGKITVKHPIEGDLSSKGETYTIKNHKIYQLPSSGGRGSQLFIILGSMLMTTTILLYRRYNYRKKMDKTSL</sequence>
<dbReference type="Gene3D" id="3.40.50.410">
    <property type="entry name" value="von Willebrand factor, type A domain"/>
    <property type="match status" value="1"/>
</dbReference>
<dbReference type="CDD" id="cd00198">
    <property type="entry name" value="vWFA"/>
    <property type="match status" value="1"/>
</dbReference>
<keyword evidence="2" id="KW-0812">Transmembrane</keyword>
<dbReference type="EMBL" id="EU725536">
    <property type="protein sequence ID" value="ACH87900.1"/>
    <property type="molecule type" value="Genomic_DNA"/>
</dbReference>
<protein>
    <submittedName>
        <fullName evidence="4">Ancillary protein 1</fullName>
    </submittedName>
</protein>
<dbReference type="InterPro" id="IPR055384">
    <property type="entry name" value="DUF7604"/>
</dbReference>
<keyword evidence="2" id="KW-0472">Membrane</keyword>
<dbReference type="InterPro" id="IPR002035">
    <property type="entry name" value="VWF_A"/>
</dbReference>
<dbReference type="AlphaFoldDB" id="B8QYH2"/>
<dbReference type="Pfam" id="PF17802">
    <property type="entry name" value="SpaA"/>
    <property type="match status" value="1"/>
</dbReference>
<reference evidence="4" key="1">
    <citation type="journal article" date="2008" name="J. Infect. Dis.">
        <title>Sequence variation in group A Streptococcus pili and association of pilus backbone types with lancefield T serotypes.</title>
        <authorList>
            <person name="Falugi F."/>
            <person name="Zingaretti C."/>
            <person name="Pinto V."/>
            <person name="Mariani M."/>
            <person name="Amodeo L."/>
            <person name="Manetti A.G."/>
            <person name="Capo S."/>
            <person name="Musser J.M."/>
            <person name="Orefici G."/>
            <person name="Margarit I."/>
            <person name="Telford J.L."/>
            <person name="Grandi G."/>
            <person name="Mora M."/>
        </authorList>
    </citation>
    <scope>NUCLEOTIDE SEQUENCE</scope>
    <source>
        <strain evidence="4">DSM 2071</strain>
    </source>
</reference>
<accession>B8QYH2</accession>
<dbReference type="SUPFAM" id="SSF53300">
    <property type="entry name" value="vWA-like"/>
    <property type="match status" value="1"/>
</dbReference>
<dbReference type="Gene3D" id="2.60.40.10">
    <property type="entry name" value="Immunoglobulins"/>
    <property type="match status" value="1"/>
</dbReference>
<evidence type="ECO:0000256" key="1">
    <source>
        <dbReference type="SAM" id="MobiDB-lite"/>
    </source>
</evidence>
<evidence type="ECO:0000256" key="2">
    <source>
        <dbReference type="SAM" id="Phobius"/>
    </source>
</evidence>
<feature type="transmembrane region" description="Helical" evidence="2">
    <location>
        <begin position="1009"/>
        <end position="1028"/>
    </location>
</feature>
<name>B8QYH2_STRPY</name>
<feature type="compositionally biased region" description="Polar residues" evidence="1">
    <location>
        <begin position="850"/>
        <end position="869"/>
    </location>
</feature>
<dbReference type="SUPFAM" id="SSF49478">
    <property type="entry name" value="Cna protein B-type domain"/>
    <property type="match status" value="1"/>
</dbReference>
<evidence type="ECO:0000259" key="3">
    <source>
        <dbReference type="PROSITE" id="PS50234"/>
    </source>
</evidence>
<organism evidence="4">
    <name type="scientific">Streptococcus pyogenes</name>
    <dbReference type="NCBI Taxonomy" id="1314"/>
    <lineage>
        <taxon>Bacteria</taxon>
        <taxon>Bacillati</taxon>
        <taxon>Bacillota</taxon>
        <taxon>Bacilli</taxon>
        <taxon>Lactobacillales</taxon>
        <taxon>Streptococcaceae</taxon>
        <taxon>Streptococcus</taxon>
    </lineage>
</organism>
<evidence type="ECO:0000313" key="4">
    <source>
        <dbReference type="EMBL" id="ACH87900.1"/>
    </source>
</evidence>
<dbReference type="Pfam" id="PF24558">
    <property type="entry name" value="DUF7604"/>
    <property type="match status" value="1"/>
</dbReference>
<proteinExistence type="predicted"/>
<feature type="region of interest" description="Disordered" evidence="1">
    <location>
        <begin position="842"/>
        <end position="870"/>
    </location>
</feature>
<dbReference type="InterPro" id="IPR013783">
    <property type="entry name" value="Ig-like_fold"/>
</dbReference>
<dbReference type="SMART" id="SM00327">
    <property type="entry name" value="VWA"/>
    <property type="match status" value="1"/>
</dbReference>
<feature type="transmembrane region" description="Helical" evidence="2">
    <location>
        <begin position="21"/>
        <end position="39"/>
    </location>
</feature>